<keyword evidence="4" id="KW-1185">Reference proteome</keyword>
<dbReference type="EMBL" id="JACHVQ010000006">
    <property type="protein sequence ID" value="MBB2894672.1"/>
    <property type="molecule type" value="Genomic_DNA"/>
</dbReference>
<accession>A0A839NK21</accession>
<dbReference type="InterPro" id="IPR023393">
    <property type="entry name" value="START-like_dom_sf"/>
</dbReference>
<protein>
    <submittedName>
        <fullName evidence="3">Uncharacterized protein YndB with AHSA1/START domain</fullName>
    </submittedName>
</protein>
<organism evidence="3 4">
    <name type="scientific">Flexivirga oryzae</name>
    <dbReference type="NCBI Taxonomy" id="1794944"/>
    <lineage>
        <taxon>Bacteria</taxon>
        <taxon>Bacillati</taxon>
        <taxon>Actinomycetota</taxon>
        <taxon>Actinomycetes</taxon>
        <taxon>Micrococcales</taxon>
        <taxon>Dermacoccaceae</taxon>
        <taxon>Flexivirga</taxon>
    </lineage>
</organism>
<comment type="similarity">
    <text evidence="1">Belongs to the AHA1 family.</text>
</comment>
<dbReference type="RefSeq" id="WP_246336865.1">
    <property type="nucleotide sequence ID" value="NZ_JACHVQ010000006.1"/>
</dbReference>
<evidence type="ECO:0000313" key="3">
    <source>
        <dbReference type="EMBL" id="MBB2894672.1"/>
    </source>
</evidence>
<name>A0A839NK21_9MICO</name>
<comment type="caution">
    <text evidence="3">The sequence shown here is derived from an EMBL/GenBank/DDBJ whole genome shotgun (WGS) entry which is preliminary data.</text>
</comment>
<dbReference type="Proteomes" id="UP000559182">
    <property type="component" value="Unassembled WGS sequence"/>
</dbReference>
<evidence type="ECO:0000313" key="4">
    <source>
        <dbReference type="Proteomes" id="UP000559182"/>
    </source>
</evidence>
<reference evidence="3 4" key="1">
    <citation type="submission" date="2020-08" db="EMBL/GenBank/DDBJ databases">
        <title>Sequencing the genomes of 1000 actinobacteria strains.</title>
        <authorList>
            <person name="Klenk H.-P."/>
        </authorList>
    </citation>
    <scope>NUCLEOTIDE SEQUENCE [LARGE SCALE GENOMIC DNA]</scope>
    <source>
        <strain evidence="3 4">DSM 105369</strain>
    </source>
</reference>
<feature type="domain" description="Activator of Hsp90 ATPase homologue 1/2-like C-terminal" evidence="2">
    <location>
        <begin position="18"/>
        <end position="142"/>
    </location>
</feature>
<dbReference type="SUPFAM" id="SSF55961">
    <property type="entry name" value="Bet v1-like"/>
    <property type="match status" value="1"/>
</dbReference>
<gene>
    <name evidence="3" type="ORF">FHU39_004718</name>
</gene>
<dbReference type="Gene3D" id="3.30.530.20">
    <property type="match status" value="1"/>
</dbReference>
<sequence length="144" mass="15837">MSAMRGEIATAETTVHAGRDEVWAALTDPDRIAAYSGGARVTTSWRVGDPIIWSGEYNGHAFEDHGEVLVYDVPHVLSVTHYSPLMGQDDRPENYHTLVYTLSADGEDTRLSLVQDNCTDAAQAQQFGANWQATLDGLKEQVEQ</sequence>
<dbReference type="Pfam" id="PF08327">
    <property type="entry name" value="AHSA1"/>
    <property type="match status" value="1"/>
</dbReference>
<evidence type="ECO:0000256" key="1">
    <source>
        <dbReference type="ARBA" id="ARBA00006817"/>
    </source>
</evidence>
<evidence type="ECO:0000259" key="2">
    <source>
        <dbReference type="Pfam" id="PF08327"/>
    </source>
</evidence>
<dbReference type="AlphaFoldDB" id="A0A839NK21"/>
<proteinExistence type="inferred from homology"/>
<dbReference type="InterPro" id="IPR013538">
    <property type="entry name" value="ASHA1/2-like_C"/>
</dbReference>